<name>A0A133VE62_9EURY</name>
<protein>
    <recommendedName>
        <fullName evidence="3">DUF5131 family protein</fullName>
    </recommendedName>
</protein>
<sequence length="224" mass="25889">MSLNKTNGNMYPWVTHTWNPLAGRCQHGCRYCYMKKGFLGNLEKYKGKVELVEEELNTNLGSDKTIFVGSAIDLFGDWVPESAIRKILSSCGEFSNTYLFQSKNPARFTNFLDLLPESTILGTTLETNREYNISQAPEPPQRYQDFLAIDWPRKMISIEPIMDFDLDKFVKWIKRIDLEFVSIGADSKNNGLREPSSDKVRNMIKKVQEFTEIRAKKNLNRLLD</sequence>
<dbReference type="EMBL" id="LHYB01000014">
    <property type="protein sequence ID" value="KXB04743.1"/>
    <property type="molecule type" value="Genomic_DNA"/>
</dbReference>
<evidence type="ECO:0000313" key="1">
    <source>
        <dbReference type="EMBL" id="KXB04743.1"/>
    </source>
</evidence>
<organism evidence="1 2">
    <name type="scientific">candidate division MSBL1 archaeon SCGC-AAA261O19</name>
    <dbReference type="NCBI Taxonomy" id="1698277"/>
    <lineage>
        <taxon>Archaea</taxon>
        <taxon>Methanobacteriati</taxon>
        <taxon>Methanobacteriota</taxon>
        <taxon>candidate division MSBL1</taxon>
    </lineage>
</organism>
<comment type="caution">
    <text evidence="1">The sequence shown here is derived from an EMBL/GenBank/DDBJ whole genome shotgun (WGS) entry which is preliminary data.</text>
</comment>
<evidence type="ECO:0000313" key="2">
    <source>
        <dbReference type="Proteomes" id="UP000070076"/>
    </source>
</evidence>
<gene>
    <name evidence="1" type="ORF">AKJ48_01605</name>
</gene>
<evidence type="ECO:0008006" key="3">
    <source>
        <dbReference type="Google" id="ProtNLM"/>
    </source>
</evidence>
<proteinExistence type="predicted"/>
<accession>A0A133VE62</accession>
<dbReference type="InterPro" id="IPR011101">
    <property type="entry name" value="DUF5131"/>
</dbReference>
<dbReference type="Proteomes" id="UP000070076">
    <property type="component" value="Unassembled WGS sequence"/>
</dbReference>
<dbReference type="Pfam" id="PF07505">
    <property type="entry name" value="DUF5131"/>
    <property type="match status" value="1"/>
</dbReference>
<reference evidence="1 2" key="1">
    <citation type="journal article" date="2016" name="Sci. Rep.">
        <title>Metabolic traits of an uncultured archaeal lineage -MSBL1- from brine pools of the Red Sea.</title>
        <authorList>
            <person name="Mwirichia R."/>
            <person name="Alam I."/>
            <person name="Rashid M."/>
            <person name="Vinu M."/>
            <person name="Ba-Alawi W."/>
            <person name="Anthony Kamau A."/>
            <person name="Kamanda Ngugi D."/>
            <person name="Goker M."/>
            <person name="Klenk H.P."/>
            <person name="Bajic V."/>
            <person name="Stingl U."/>
        </authorList>
    </citation>
    <scope>NUCLEOTIDE SEQUENCE [LARGE SCALE GENOMIC DNA]</scope>
    <source>
        <strain evidence="1">SCGC-AAA261O19</strain>
    </source>
</reference>
<dbReference type="AlphaFoldDB" id="A0A133VE62"/>
<keyword evidence="2" id="KW-1185">Reference proteome</keyword>